<keyword evidence="11" id="KW-0472">Membrane</keyword>
<evidence type="ECO:0000259" key="13">
    <source>
        <dbReference type="PROSITE" id="PS50885"/>
    </source>
</evidence>
<name>A0A838B7M8_9HYPH</name>
<keyword evidence="15" id="KW-1185">Reference proteome</keyword>
<keyword evidence="11" id="KW-0812">Transmembrane</keyword>
<keyword evidence="6" id="KW-0547">Nucleotide-binding</keyword>
<keyword evidence="7 14" id="KW-0418">Kinase</keyword>
<evidence type="ECO:0000256" key="8">
    <source>
        <dbReference type="ARBA" id="ARBA00022840"/>
    </source>
</evidence>
<dbReference type="PROSITE" id="PS50109">
    <property type="entry name" value="HIS_KIN"/>
    <property type="match status" value="1"/>
</dbReference>
<dbReference type="Pfam" id="PF02518">
    <property type="entry name" value="HATPase_c"/>
    <property type="match status" value="1"/>
</dbReference>
<keyword evidence="4" id="KW-0597">Phosphoprotein</keyword>
<dbReference type="InterPro" id="IPR003660">
    <property type="entry name" value="HAMP_dom"/>
</dbReference>
<dbReference type="PRINTS" id="PR00344">
    <property type="entry name" value="BCTRLSENSOR"/>
</dbReference>
<keyword evidence="8" id="KW-0067">ATP-binding</keyword>
<evidence type="ECO:0000256" key="3">
    <source>
        <dbReference type="ARBA" id="ARBA00012438"/>
    </source>
</evidence>
<comment type="catalytic activity">
    <reaction evidence="1">
        <text>ATP + protein L-histidine = ADP + protein N-phospho-L-histidine.</text>
        <dbReference type="EC" id="2.7.13.3"/>
    </reaction>
</comment>
<evidence type="ECO:0000256" key="7">
    <source>
        <dbReference type="ARBA" id="ARBA00022777"/>
    </source>
</evidence>
<feature type="coiled-coil region" evidence="9">
    <location>
        <begin position="248"/>
        <end position="275"/>
    </location>
</feature>
<evidence type="ECO:0000256" key="11">
    <source>
        <dbReference type="SAM" id="Phobius"/>
    </source>
</evidence>
<dbReference type="InterPro" id="IPR004358">
    <property type="entry name" value="Sig_transdc_His_kin-like_C"/>
</dbReference>
<dbReference type="InterPro" id="IPR050980">
    <property type="entry name" value="2C_sensor_his_kinase"/>
</dbReference>
<feature type="domain" description="HAMP" evidence="13">
    <location>
        <begin position="212"/>
        <end position="267"/>
    </location>
</feature>
<dbReference type="AlphaFoldDB" id="A0A838B7M8"/>
<dbReference type="GO" id="GO:0005524">
    <property type="term" value="F:ATP binding"/>
    <property type="evidence" value="ECO:0007669"/>
    <property type="project" value="UniProtKB-KW"/>
</dbReference>
<dbReference type="SMART" id="SM00387">
    <property type="entry name" value="HATPase_c"/>
    <property type="match status" value="1"/>
</dbReference>
<dbReference type="Gene3D" id="3.30.565.10">
    <property type="entry name" value="Histidine kinase-like ATPase, C-terminal domain"/>
    <property type="match status" value="1"/>
</dbReference>
<keyword evidence="11" id="KW-1133">Transmembrane helix</keyword>
<protein>
    <recommendedName>
        <fullName evidence="3">histidine kinase</fullName>
        <ecNumber evidence="3">2.7.13.3</ecNumber>
    </recommendedName>
</protein>
<accession>A0A838B7M8</accession>
<dbReference type="PANTHER" id="PTHR44936">
    <property type="entry name" value="SENSOR PROTEIN CREC"/>
    <property type="match status" value="1"/>
</dbReference>
<evidence type="ECO:0000256" key="1">
    <source>
        <dbReference type="ARBA" id="ARBA00000085"/>
    </source>
</evidence>
<dbReference type="InterPro" id="IPR036890">
    <property type="entry name" value="HATPase_C_sf"/>
</dbReference>
<keyword evidence="9" id="KW-0175">Coiled coil</keyword>
<proteinExistence type="predicted"/>
<dbReference type="EMBL" id="JACDTY010000011">
    <property type="protein sequence ID" value="MBA1142758.1"/>
    <property type="molecule type" value="Genomic_DNA"/>
</dbReference>
<evidence type="ECO:0000256" key="10">
    <source>
        <dbReference type="SAM" id="MobiDB-lite"/>
    </source>
</evidence>
<feature type="region of interest" description="Disordered" evidence="10">
    <location>
        <begin position="1"/>
        <end position="24"/>
    </location>
</feature>
<evidence type="ECO:0000256" key="4">
    <source>
        <dbReference type="ARBA" id="ARBA00022553"/>
    </source>
</evidence>
<feature type="domain" description="Histidine kinase" evidence="12">
    <location>
        <begin position="281"/>
        <end position="491"/>
    </location>
</feature>
<dbReference type="Gene3D" id="1.10.287.130">
    <property type="match status" value="1"/>
</dbReference>
<dbReference type="PROSITE" id="PS50885">
    <property type="entry name" value="HAMP"/>
    <property type="match status" value="1"/>
</dbReference>
<evidence type="ECO:0000313" key="15">
    <source>
        <dbReference type="Proteomes" id="UP000558284"/>
    </source>
</evidence>
<dbReference type="PANTHER" id="PTHR44936:SF10">
    <property type="entry name" value="SENSOR PROTEIN RSTB"/>
    <property type="match status" value="1"/>
</dbReference>
<dbReference type="SUPFAM" id="SSF55874">
    <property type="entry name" value="ATPase domain of HSP90 chaperone/DNA topoisomerase II/histidine kinase"/>
    <property type="match status" value="1"/>
</dbReference>
<reference evidence="14 15" key="1">
    <citation type="submission" date="2020-07" db="EMBL/GenBank/DDBJ databases">
        <title>Definition of the novel symbiovar canariense within Mesorhizobium novociceri, a new species of genus Mesorhizobium nodulating Cicer canariense in the Caldera de Taburiente National Park (La Palma, Canary Islands).</title>
        <authorList>
            <person name="Leon-Barrios M."/>
            <person name="Perez-Yepez J."/>
            <person name="Flores-Felix J.D."/>
            <person name="Ramirez-Baena M.H."/>
            <person name="Pulido-Suarez L."/>
            <person name="Igual J.M."/>
            <person name="Velazquez E."/>
            <person name="Peix A."/>
        </authorList>
    </citation>
    <scope>NUCLEOTIDE SEQUENCE [LARGE SCALE GENOMIC DNA]</scope>
    <source>
        <strain evidence="14 15">CCANP35</strain>
    </source>
</reference>
<evidence type="ECO:0000313" key="14">
    <source>
        <dbReference type="EMBL" id="MBA1142758.1"/>
    </source>
</evidence>
<sequence length="505" mass="54668">MSEVASADEGTGPAKADASPATVRPVPSRSVSLARGLSTKLLLLTIVFVLLAEVLIFLPWIASYRLAWLKERLSTAAAVSIVLVQGEPNSLSRAAQNDVLMAIGAKAIAVRDGGVSRLLVVAEMPPQVDEHIDIANVGMIKGMTGALDTLFFGGKRMLRVFGPVGDSDKEFELIMPDYSLRNAMLRYSRNVAFVSLLISLFTAMLVYAAIDLIMIGPIRTMTRSMLSFSEAPDDPSRIIHPAARADEIGVAERELSQMQERLQKMLAEQKHLADLGLAVSKINHDMRNILASAQLMSDRLRLVKDPTVQAFAPKLLRALDRAVSYSEGVLAYGRTQEPAPSRRRLRLRQLVDDVHGLLDIEDGIEFVNAVELAFEVDADSDQLFRVLTNLCRNAVQAMAADSESALVRRLAVSAERIGSVSRIIVTDSGPGLPPKARENLFAAFRGSARSGGTGLGLAIAHELIRAHGGTVELVESIGGRTTFAVTIPDQPVRLDQARTGLRRPA</sequence>
<feature type="transmembrane region" description="Helical" evidence="11">
    <location>
        <begin position="41"/>
        <end position="62"/>
    </location>
</feature>
<evidence type="ECO:0000259" key="12">
    <source>
        <dbReference type="PROSITE" id="PS50109"/>
    </source>
</evidence>
<evidence type="ECO:0000256" key="5">
    <source>
        <dbReference type="ARBA" id="ARBA00022679"/>
    </source>
</evidence>
<dbReference type="GO" id="GO:0016020">
    <property type="term" value="C:membrane"/>
    <property type="evidence" value="ECO:0007669"/>
    <property type="project" value="UniProtKB-SubCell"/>
</dbReference>
<gene>
    <name evidence="14" type="ORF">H0241_21280</name>
</gene>
<dbReference type="RefSeq" id="WP_181059811.1">
    <property type="nucleotide sequence ID" value="NZ_JACDTY010000011.1"/>
</dbReference>
<dbReference type="InterPro" id="IPR005467">
    <property type="entry name" value="His_kinase_dom"/>
</dbReference>
<dbReference type="GO" id="GO:0007165">
    <property type="term" value="P:signal transduction"/>
    <property type="evidence" value="ECO:0007669"/>
    <property type="project" value="InterPro"/>
</dbReference>
<dbReference type="CDD" id="cd00075">
    <property type="entry name" value="HATPase"/>
    <property type="match status" value="1"/>
</dbReference>
<evidence type="ECO:0000256" key="2">
    <source>
        <dbReference type="ARBA" id="ARBA00004370"/>
    </source>
</evidence>
<evidence type="ECO:0000256" key="6">
    <source>
        <dbReference type="ARBA" id="ARBA00022741"/>
    </source>
</evidence>
<keyword evidence="5" id="KW-0808">Transferase</keyword>
<feature type="transmembrane region" description="Helical" evidence="11">
    <location>
        <begin position="191"/>
        <end position="215"/>
    </location>
</feature>
<organism evidence="14 15">
    <name type="scientific">Mesorhizobium neociceri</name>
    <dbReference type="NCBI Taxonomy" id="1307853"/>
    <lineage>
        <taxon>Bacteria</taxon>
        <taxon>Pseudomonadati</taxon>
        <taxon>Pseudomonadota</taxon>
        <taxon>Alphaproteobacteria</taxon>
        <taxon>Hyphomicrobiales</taxon>
        <taxon>Phyllobacteriaceae</taxon>
        <taxon>Mesorhizobium</taxon>
    </lineage>
</organism>
<dbReference type="InterPro" id="IPR003594">
    <property type="entry name" value="HATPase_dom"/>
</dbReference>
<dbReference type="GO" id="GO:0004673">
    <property type="term" value="F:protein histidine kinase activity"/>
    <property type="evidence" value="ECO:0007669"/>
    <property type="project" value="UniProtKB-EC"/>
</dbReference>
<comment type="caution">
    <text evidence="14">The sequence shown here is derived from an EMBL/GenBank/DDBJ whole genome shotgun (WGS) entry which is preliminary data.</text>
</comment>
<dbReference type="EC" id="2.7.13.3" evidence="3"/>
<evidence type="ECO:0000256" key="9">
    <source>
        <dbReference type="SAM" id="Coils"/>
    </source>
</evidence>
<dbReference type="Proteomes" id="UP000558284">
    <property type="component" value="Unassembled WGS sequence"/>
</dbReference>
<comment type="subcellular location">
    <subcellularLocation>
        <location evidence="2">Membrane</location>
    </subcellularLocation>
</comment>